<proteinExistence type="predicted"/>
<dbReference type="EMBL" id="AALIEE010000017">
    <property type="protein sequence ID" value="ECZ8754309.1"/>
    <property type="molecule type" value="Genomic_DNA"/>
</dbReference>
<comment type="caution">
    <text evidence="1">The sequence shown here is derived from an EMBL/GenBank/DDBJ whole genome shotgun (WGS) entry which is preliminary data.</text>
</comment>
<sequence length="234" mass="27551">DVYVFLEKVSNLLKKYGKTDNYKINIENEEYDKLGLLIHWQSYMKELIVELFNSFVNGNLISNAAMTRSLIEGYVYLSIIKKERNPLLVQDWFLCNLIIGSKRYDDGTREILNNTLKELFDSNEDIQSRYKKGNTNNWLSTVIAKKNITFRDACEYLEEDYLYKDFQEASSFVHAQDIQTKLSPFFSYSSIYGKLYIMIIYMFKTLLLFESSLVLKEEIADLELELIILGENYL</sequence>
<feature type="non-terminal residue" evidence="1">
    <location>
        <position position="1"/>
    </location>
</feature>
<gene>
    <name evidence="1" type="ORF">F6507_13295</name>
</gene>
<dbReference type="AlphaFoldDB" id="A0A625KG95"/>
<evidence type="ECO:0000313" key="1">
    <source>
        <dbReference type="EMBL" id="ECZ8754309.1"/>
    </source>
</evidence>
<reference evidence="1" key="1">
    <citation type="submission" date="2019-10" db="EMBL/GenBank/DDBJ databases">
        <authorList>
            <consortium name="PulseNet: The National Subtyping Network for Foodborne Disease Surveillance"/>
            <person name="Tarr C.L."/>
            <person name="Trees E."/>
            <person name="Katz L.S."/>
            <person name="Carleton-Romer H.A."/>
            <person name="Stroika S."/>
            <person name="Kucerova Z."/>
            <person name="Roache K.F."/>
            <person name="Sabol A.L."/>
            <person name="Besser J."/>
            <person name="Gerner-Smidt P."/>
        </authorList>
    </citation>
    <scope>NUCLEOTIDE SEQUENCE</scope>
    <source>
        <strain evidence="1">PNUSAL005278</strain>
    </source>
</reference>
<protein>
    <submittedName>
        <fullName evidence="1">Uncharacterized protein</fullName>
    </submittedName>
</protein>
<name>A0A625KG95_LISMN</name>
<accession>A0A625KG95</accession>
<organism evidence="1">
    <name type="scientific">Listeria monocytogenes</name>
    <dbReference type="NCBI Taxonomy" id="1639"/>
    <lineage>
        <taxon>Bacteria</taxon>
        <taxon>Bacillati</taxon>
        <taxon>Bacillota</taxon>
        <taxon>Bacilli</taxon>
        <taxon>Bacillales</taxon>
        <taxon>Listeriaceae</taxon>
        <taxon>Listeria</taxon>
    </lineage>
</organism>